<dbReference type="PROSITE" id="PS00770">
    <property type="entry name" value="AA_TRANSFER_CLASS_4"/>
    <property type="match status" value="1"/>
</dbReference>
<dbReference type="Gene3D" id="3.20.10.10">
    <property type="entry name" value="D-amino Acid Aminotransferase, subunit A, domain 2"/>
    <property type="match status" value="1"/>
</dbReference>
<gene>
    <name evidence="7" type="ORF">GNP95_24930</name>
</gene>
<dbReference type="GO" id="GO:0046394">
    <property type="term" value="P:carboxylic acid biosynthetic process"/>
    <property type="evidence" value="ECO:0007669"/>
    <property type="project" value="UniProtKB-ARBA"/>
</dbReference>
<dbReference type="InterPro" id="IPR001544">
    <property type="entry name" value="Aminotrans_IV"/>
</dbReference>
<dbReference type="GO" id="GO:0005829">
    <property type="term" value="C:cytosol"/>
    <property type="evidence" value="ECO:0007669"/>
    <property type="project" value="TreeGrafter"/>
</dbReference>
<dbReference type="GO" id="GO:0016829">
    <property type="term" value="F:lyase activity"/>
    <property type="evidence" value="ECO:0007669"/>
    <property type="project" value="UniProtKB-KW"/>
</dbReference>
<dbReference type="OrthoDB" id="9805628at2"/>
<dbReference type="Proteomes" id="UP000447876">
    <property type="component" value="Unassembled WGS sequence"/>
</dbReference>
<dbReference type="InterPro" id="IPR036038">
    <property type="entry name" value="Aminotransferase-like"/>
</dbReference>
<dbReference type="EMBL" id="WNZW01000022">
    <property type="protein sequence ID" value="MUG48187.1"/>
    <property type="molecule type" value="Genomic_DNA"/>
</dbReference>
<dbReference type="InterPro" id="IPR018300">
    <property type="entry name" value="Aminotrans_IV_CS"/>
</dbReference>
<dbReference type="InterPro" id="IPR043131">
    <property type="entry name" value="BCAT-like_N"/>
</dbReference>
<dbReference type="RefSeq" id="WP_155613535.1">
    <property type="nucleotide sequence ID" value="NZ_WNZW01000022.1"/>
</dbReference>
<keyword evidence="4 6" id="KW-0663">Pyridoxal phosphate</keyword>
<dbReference type="PANTHER" id="PTHR42743">
    <property type="entry name" value="AMINO-ACID AMINOTRANSFERASE"/>
    <property type="match status" value="1"/>
</dbReference>
<evidence type="ECO:0000256" key="2">
    <source>
        <dbReference type="ARBA" id="ARBA00009320"/>
    </source>
</evidence>
<evidence type="ECO:0000256" key="3">
    <source>
        <dbReference type="ARBA" id="ARBA00011738"/>
    </source>
</evidence>
<evidence type="ECO:0000256" key="6">
    <source>
        <dbReference type="RuleBase" id="RU004516"/>
    </source>
</evidence>
<accession>A0A7X2Z612</accession>
<comment type="cofactor">
    <cofactor evidence="1 6">
        <name>pyridoxal 5'-phosphate</name>
        <dbReference type="ChEBI" id="CHEBI:597326"/>
    </cofactor>
</comment>
<evidence type="ECO:0000256" key="1">
    <source>
        <dbReference type="ARBA" id="ARBA00001933"/>
    </source>
</evidence>
<evidence type="ECO:0000313" key="7">
    <source>
        <dbReference type="EMBL" id="MUG48187.1"/>
    </source>
</evidence>
<dbReference type="CDD" id="cd00449">
    <property type="entry name" value="PLPDE_IV"/>
    <property type="match status" value="1"/>
</dbReference>
<name>A0A7X2Z612_9BACL</name>
<evidence type="ECO:0000256" key="5">
    <source>
        <dbReference type="RuleBase" id="RU004106"/>
    </source>
</evidence>
<organism evidence="7 8">
    <name type="scientific">Paenibacillus woosongensis</name>
    <dbReference type="NCBI Taxonomy" id="307580"/>
    <lineage>
        <taxon>Bacteria</taxon>
        <taxon>Bacillati</taxon>
        <taxon>Bacillota</taxon>
        <taxon>Bacilli</taxon>
        <taxon>Bacillales</taxon>
        <taxon>Paenibacillaceae</taxon>
        <taxon>Paenibacillus</taxon>
    </lineage>
</organism>
<evidence type="ECO:0000313" key="8">
    <source>
        <dbReference type="Proteomes" id="UP000447876"/>
    </source>
</evidence>
<dbReference type="Gene3D" id="3.30.470.10">
    <property type="match status" value="1"/>
</dbReference>
<evidence type="ECO:0000256" key="4">
    <source>
        <dbReference type="ARBA" id="ARBA00022898"/>
    </source>
</evidence>
<protein>
    <submittedName>
        <fullName evidence="7">4-amino-4-deoxychorismate lyase</fullName>
    </submittedName>
</protein>
<dbReference type="InterPro" id="IPR043132">
    <property type="entry name" value="BCAT-like_C"/>
</dbReference>
<reference evidence="7 8" key="1">
    <citation type="submission" date="2019-11" db="EMBL/GenBank/DDBJ databases">
        <title>Draft genome sequences of five Paenibacillus species of dairy origin.</title>
        <authorList>
            <person name="Olajide A.M."/>
            <person name="Chen S."/>
            <person name="Lapointe G."/>
        </authorList>
    </citation>
    <scope>NUCLEOTIDE SEQUENCE [LARGE SCALE GENOMIC DNA]</scope>
    <source>
        <strain evidence="7 8">12CR55</strain>
    </source>
</reference>
<dbReference type="AlphaFoldDB" id="A0A7X2Z612"/>
<dbReference type="InterPro" id="IPR050571">
    <property type="entry name" value="Class-IV_PLP-Dep_Aminotrnsfr"/>
</dbReference>
<dbReference type="FunFam" id="3.20.10.10:FF:000002">
    <property type="entry name" value="D-alanine aminotransferase"/>
    <property type="match status" value="1"/>
</dbReference>
<comment type="subunit">
    <text evidence="3">Homodimer.</text>
</comment>
<comment type="caution">
    <text evidence="7">The sequence shown here is derived from an EMBL/GenBank/DDBJ whole genome shotgun (WGS) entry which is preliminary data.</text>
</comment>
<proteinExistence type="inferred from homology"/>
<sequence>MNYIGVNGVPTPSAEAVISVMDHGFMYGMGLFETFRTYGGQPFLLERHLERLRGGCRELGIRYEAREELLRYEIASLLKANELLDGYIRLTVSAGAGPLGLPPEDYTEPCVIIYVKPLPSFDPGLYAHGKELWRLSTPRNTPEGKIRLKSLHYMNNILAKRELEGLIRGVHPGGVPEGLLLTAQGHLAEGIVSNLFFVREGTLYTPEIGTGILPGITRSFVLELADRLGLSYIEGRYIWDDLVAAEEVFLTNSIQELVPVTALVEPEGSRYSVGDGMIGPVTEMLLDSYRGYCGYK</sequence>
<dbReference type="Pfam" id="PF01063">
    <property type="entry name" value="Aminotran_4"/>
    <property type="match status" value="1"/>
</dbReference>
<comment type="similarity">
    <text evidence="2 5">Belongs to the class-IV pyridoxal-phosphate-dependent aminotransferase family.</text>
</comment>
<dbReference type="PANTHER" id="PTHR42743:SF11">
    <property type="entry name" value="AMINODEOXYCHORISMATE LYASE"/>
    <property type="match status" value="1"/>
</dbReference>
<dbReference type="SUPFAM" id="SSF56752">
    <property type="entry name" value="D-aminoacid aminotransferase-like PLP-dependent enzymes"/>
    <property type="match status" value="1"/>
</dbReference>
<dbReference type="GO" id="GO:0008652">
    <property type="term" value="P:amino acid biosynthetic process"/>
    <property type="evidence" value="ECO:0007669"/>
    <property type="project" value="UniProtKB-ARBA"/>
</dbReference>
<keyword evidence="7" id="KW-0456">Lyase</keyword>